<comment type="caution">
    <text evidence="1">The sequence shown here is derived from an EMBL/GenBank/DDBJ whole genome shotgun (WGS) entry which is preliminary data.</text>
</comment>
<dbReference type="EMBL" id="CAJPWZ010001246">
    <property type="protein sequence ID" value="CAG2210887.1"/>
    <property type="molecule type" value="Genomic_DNA"/>
</dbReference>
<keyword evidence="2" id="KW-1185">Reference proteome</keyword>
<dbReference type="Proteomes" id="UP000683360">
    <property type="component" value="Unassembled WGS sequence"/>
</dbReference>
<evidence type="ECO:0000313" key="2">
    <source>
        <dbReference type="Proteomes" id="UP000683360"/>
    </source>
</evidence>
<dbReference type="AlphaFoldDB" id="A0A8S3RQU2"/>
<accession>A0A8S3RQU2</accession>
<reference evidence="1" key="1">
    <citation type="submission" date="2021-03" db="EMBL/GenBank/DDBJ databases">
        <authorList>
            <person name="Bekaert M."/>
        </authorList>
    </citation>
    <scope>NUCLEOTIDE SEQUENCE</scope>
</reference>
<sequence>MDYNISQSAFKFEIRRLIKRILEDVVRNSRLDRDETFRRICHVTSSGRLNSRTLNELDNAVLNTLECYDLKQIRLNEDEDICDFTLSEFGDRRDDLKIGPIPPRCERNIDECEMYALPHRKHIESRRRTHYNCDMQNLPYLKETLDVCYVEEEGELKNYSNLKANLEEKVCGLTMMSSREISLPGRPVLPKLTQIKTALFLLQSKLISCSTAYQLRVGLKYHNKATFVLLSQLERSKMPSLQIRKSGLSVNYEYDLLLCYCPLDREKAIRIQCWINESIDDVSVKLCEEVSTPGHCTFVQAKYKRYIILVTKNMSRVFIHNVELFIVRTAMRNHMPRDFFVLLVEDKSLVPPSLIPLKQIPLQDMGENQVFMDWFQRT</sequence>
<gene>
    <name evidence="1" type="ORF">MEDL_24949</name>
</gene>
<name>A0A8S3RQU2_MYTED</name>
<protein>
    <submittedName>
        <fullName evidence="1">Uncharacterized protein</fullName>
    </submittedName>
</protein>
<proteinExistence type="predicted"/>
<evidence type="ECO:0000313" key="1">
    <source>
        <dbReference type="EMBL" id="CAG2210887.1"/>
    </source>
</evidence>
<dbReference type="OrthoDB" id="6127095at2759"/>
<organism evidence="1 2">
    <name type="scientific">Mytilus edulis</name>
    <name type="common">Blue mussel</name>
    <dbReference type="NCBI Taxonomy" id="6550"/>
    <lineage>
        <taxon>Eukaryota</taxon>
        <taxon>Metazoa</taxon>
        <taxon>Spiralia</taxon>
        <taxon>Lophotrochozoa</taxon>
        <taxon>Mollusca</taxon>
        <taxon>Bivalvia</taxon>
        <taxon>Autobranchia</taxon>
        <taxon>Pteriomorphia</taxon>
        <taxon>Mytilida</taxon>
        <taxon>Mytiloidea</taxon>
        <taxon>Mytilidae</taxon>
        <taxon>Mytilinae</taxon>
        <taxon>Mytilus</taxon>
    </lineage>
</organism>